<dbReference type="InterPro" id="IPR043502">
    <property type="entry name" value="DNA/RNA_pol_sf"/>
</dbReference>
<feature type="domain" description="Integrase catalytic" evidence="3">
    <location>
        <begin position="1037"/>
        <end position="1140"/>
    </location>
</feature>
<dbReference type="InterPro" id="IPR056924">
    <property type="entry name" value="SH3_Tf2-1"/>
</dbReference>
<sequence>MSHRSDSSPKGKADNSSFVLQAMQQQFERLNFVLGEVRDRMDHQEAVIRNLQGGRDRRRREARVENEYENEGDSEDEEDLASEVGSGRHRRFRRERGHEGNRGGRDGLDRNLGSIKMKIPSFQGRIDPEVYLEWEKKIDLVFYCHNYSEEKKVKLAVIEFTDYAIIWWDQLNVSNRRRNNERLVETWGELKALMRSVEDYHKEMEVAMIRGNVEEDREATMARFLSGLNRDIANVIELQHYVEIEDMVHMAMKVERQLKRKGTARRVMIMRDNGEVMTESEDDSDGMPALVDASDDDGVVYPVTGESLVARRALNTHIKVDDAEQQRENIFHTKCHVNNKWLNDYGEVRVDRQVLVTFSIGKYLEEVLCDVVPMHAGHILLGRPWQYDRRVTHDGFKNMYSFVKGGKTIKLAPLTPSQVYEDQLKLKSEIAHKRKCVSENEQKRKSEKEIEQKRKSESENEKKERESAERKGKTKVSFYVRESDVKRAFFADRPMIFLVYKESYLNLDETNQSLPSLVVSLLQEFEDVFPEEMPNELPPIRGIEHQIDFVPGAAIPNRPAYRSNPEETKEFQRQVEDLMSKGYVRESMSPCAVPVLLVPKKDGTWRMCVDCRAINNITVKYRHPIPRLDDMLDELHGSCIFSKIDLKSGYHQIRMKEGDEWKTVFKTKYGLYEWLVMPFGLTNAPSTFIRLMNHVLRTFIGKFVVVYFDDILVYNKDLNEHIEHLRYVFDVLKCEKLNANFKKCNFCMEKVVFFGYVVTTTGIEVDEEKVKAIKEWPTPKSITEVRSFHGLASFYRHFVKDFSNLAAPLTEVIKKNVEFHWGADQENAFATIKERLCSAPVLALPNFNKTFEIECNASGIGIGAVLMQDRRPIAFFSEKLSGASLKYPTYEQRALCSCMLDGWKYIETFPYVIRYKQGKENIVANALSWRYVLLTSMSTKILGFEYVKDIYADDADFSDVYKACDKTAFGKFYKHDGYLFKESKLCVPNCSMRELLVREAHGGGLMGHFGVKKTLDILHEHFFWPKMKKDVNRICGREIVQLHGVPRSIVSDRDVKFLSYFWKVLWGKLGTELLFSTTCHPQTDGQTEVVNRTLTQLLRTVVHKNLKTWEDCLPFIEFEYNRAMHTTTSYSPFEIVYGFKPLTPLDLMPLLVDGRSSLDGQKKTELVKSLHERVRLQIAQKNERVVAQANKGRRRVIFEPGDWVWVHMRKERFPAHRKTKLHPRGDGPFQILEKINDNAYKVDLPGEYKVSATFNVSDLSPFDVGEDSRSNPFEERGNDRNQGGPSLKDPLQVSDGPITRSKAKKIKEAIQGLVQSTWDEASKSPTIKVGLKEGEPILIHLIQAVEDMT</sequence>
<reference evidence="4" key="1">
    <citation type="submission" date="2018-02" db="EMBL/GenBank/DDBJ databases">
        <authorList>
            <person name="Cohen D.B."/>
            <person name="Kent A.D."/>
        </authorList>
    </citation>
    <scope>NUCLEOTIDE SEQUENCE</scope>
</reference>
<proteinExistence type="predicted"/>
<dbReference type="InterPro" id="IPR012337">
    <property type="entry name" value="RNaseH-like_sf"/>
</dbReference>
<name>A0A2N9EHK0_FAGSY</name>
<protein>
    <recommendedName>
        <fullName evidence="5">Integrase catalytic domain-containing protein</fullName>
    </recommendedName>
</protein>
<accession>A0A2N9EHK0</accession>
<feature type="region of interest" description="Disordered" evidence="1">
    <location>
        <begin position="1261"/>
        <end position="1296"/>
    </location>
</feature>
<dbReference type="Gene3D" id="3.30.70.270">
    <property type="match status" value="2"/>
</dbReference>
<dbReference type="GO" id="GO:0015074">
    <property type="term" value="P:DNA integration"/>
    <property type="evidence" value="ECO:0007669"/>
    <property type="project" value="InterPro"/>
</dbReference>
<dbReference type="InterPro" id="IPR041588">
    <property type="entry name" value="Integrase_H2C2"/>
</dbReference>
<dbReference type="Pfam" id="PF17919">
    <property type="entry name" value="RT_RNaseH_2"/>
    <property type="match status" value="1"/>
</dbReference>
<evidence type="ECO:0000313" key="4">
    <source>
        <dbReference type="EMBL" id="SPC74134.1"/>
    </source>
</evidence>
<dbReference type="InterPro" id="IPR041577">
    <property type="entry name" value="RT_RNaseH_2"/>
</dbReference>
<dbReference type="InterPro" id="IPR036397">
    <property type="entry name" value="RNaseH_sf"/>
</dbReference>
<dbReference type="SUPFAM" id="SSF53098">
    <property type="entry name" value="Ribonuclease H-like"/>
    <property type="match status" value="1"/>
</dbReference>
<evidence type="ECO:0008006" key="5">
    <source>
        <dbReference type="Google" id="ProtNLM"/>
    </source>
</evidence>
<dbReference type="InterPro" id="IPR000477">
    <property type="entry name" value="RT_dom"/>
</dbReference>
<dbReference type="Pfam" id="PF00078">
    <property type="entry name" value="RVT_1"/>
    <property type="match status" value="1"/>
</dbReference>
<dbReference type="PANTHER" id="PTHR35046">
    <property type="entry name" value="ZINC KNUCKLE (CCHC-TYPE) FAMILY PROTEIN"/>
    <property type="match status" value="1"/>
</dbReference>
<feature type="compositionally biased region" description="Acidic residues" evidence="1">
    <location>
        <begin position="67"/>
        <end position="81"/>
    </location>
</feature>
<evidence type="ECO:0000259" key="3">
    <source>
        <dbReference type="PROSITE" id="PS50994"/>
    </source>
</evidence>
<dbReference type="Gene3D" id="3.10.10.10">
    <property type="entry name" value="HIV Type 1 Reverse Transcriptase, subunit A, domain 1"/>
    <property type="match status" value="1"/>
</dbReference>
<dbReference type="SUPFAM" id="SSF56672">
    <property type="entry name" value="DNA/RNA polymerases"/>
    <property type="match status" value="1"/>
</dbReference>
<dbReference type="CDD" id="cd01647">
    <property type="entry name" value="RT_LTR"/>
    <property type="match status" value="1"/>
</dbReference>
<dbReference type="FunFam" id="3.30.70.270:FF:000020">
    <property type="entry name" value="Transposon Tf2-6 polyprotein-like Protein"/>
    <property type="match status" value="1"/>
</dbReference>
<dbReference type="InterPro" id="IPR001584">
    <property type="entry name" value="Integrase_cat-core"/>
</dbReference>
<dbReference type="PROSITE" id="PS50994">
    <property type="entry name" value="INTEGRASE"/>
    <property type="match status" value="1"/>
</dbReference>
<dbReference type="EMBL" id="OIVN01000092">
    <property type="protein sequence ID" value="SPC74134.1"/>
    <property type="molecule type" value="Genomic_DNA"/>
</dbReference>
<feature type="compositionally biased region" description="Basic and acidic residues" evidence="1">
    <location>
        <begin position="1266"/>
        <end position="1279"/>
    </location>
</feature>
<feature type="domain" description="Reverse transcriptase" evidence="2">
    <location>
        <begin position="579"/>
        <end position="758"/>
    </location>
</feature>
<organism evidence="4">
    <name type="scientific">Fagus sylvatica</name>
    <name type="common">Beechnut</name>
    <dbReference type="NCBI Taxonomy" id="28930"/>
    <lineage>
        <taxon>Eukaryota</taxon>
        <taxon>Viridiplantae</taxon>
        <taxon>Streptophyta</taxon>
        <taxon>Embryophyta</taxon>
        <taxon>Tracheophyta</taxon>
        <taxon>Spermatophyta</taxon>
        <taxon>Magnoliopsida</taxon>
        <taxon>eudicotyledons</taxon>
        <taxon>Gunneridae</taxon>
        <taxon>Pentapetalae</taxon>
        <taxon>rosids</taxon>
        <taxon>fabids</taxon>
        <taxon>Fagales</taxon>
        <taxon>Fagaceae</taxon>
        <taxon>Fagus</taxon>
    </lineage>
</organism>
<dbReference type="InterPro" id="IPR043128">
    <property type="entry name" value="Rev_trsase/Diguanyl_cyclase"/>
</dbReference>
<dbReference type="Pfam" id="PF17921">
    <property type="entry name" value="Integrase_H2C2"/>
    <property type="match status" value="1"/>
</dbReference>
<gene>
    <name evidence="4" type="ORF">FSB_LOCUS2016</name>
</gene>
<feature type="region of interest" description="Disordered" evidence="1">
    <location>
        <begin position="437"/>
        <end position="473"/>
    </location>
</feature>
<dbReference type="Gene3D" id="3.30.420.10">
    <property type="entry name" value="Ribonuclease H-like superfamily/Ribonuclease H"/>
    <property type="match status" value="1"/>
</dbReference>
<dbReference type="GO" id="GO:0003676">
    <property type="term" value="F:nucleic acid binding"/>
    <property type="evidence" value="ECO:0007669"/>
    <property type="project" value="InterPro"/>
</dbReference>
<evidence type="ECO:0000259" key="2">
    <source>
        <dbReference type="PROSITE" id="PS50878"/>
    </source>
</evidence>
<dbReference type="PROSITE" id="PS50878">
    <property type="entry name" value="RT_POL"/>
    <property type="match status" value="1"/>
</dbReference>
<dbReference type="Pfam" id="PF24626">
    <property type="entry name" value="SH3_Tf2-1"/>
    <property type="match status" value="1"/>
</dbReference>
<feature type="region of interest" description="Disordered" evidence="1">
    <location>
        <begin position="53"/>
        <end position="110"/>
    </location>
</feature>
<dbReference type="PANTHER" id="PTHR35046:SF9">
    <property type="entry name" value="RNA-DIRECTED DNA POLYMERASE"/>
    <property type="match status" value="1"/>
</dbReference>
<feature type="compositionally biased region" description="Basic and acidic residues" evidence="1">
    <location>
        <begin position="96"/>
        <end position="109"/>
    </location>
</feature>
<evidence type="ECO:0000256" key="1">
    <source>
        <dbReference type="SAM" id="MobiDB-lite"/>
    </source>
</evidence>
<feature type="compositionally biased region" description="Basic and acidic residues" evidence="1">
    <location>
        <begin position="437"/>
        <end position="471"/>
    </location>
</feature>